<dbReference type="InterPro" id="IPR047216">
    <property type="entry name" value="Endonuclease_DUF559_bact"/>
</dbReference>
<reference evidence="2 3" key="1">
    <citation type="submission" date="2021-03" db="EMBL/GenBank/DDBJ databases">
        <title>novel species isolated from a fishpond in China.</title>
        <authorList>
            <person name="Lu H."/>
            <person name="Cai Z."/>
        </authorList>
    </citation>
    <scope>NUCLEOTIDE SEQUENCE [LARGE SCALE GENOMIC DNA]</scope>
    <source>
        <strain evidence="2 3">H41</strain>
    </source>
</reference>
<organism evidence="2 3">
    <name type="scientific">Algoriphagus oliviformis</name>
    <dbReference type="NCBI Taxonomy" id="2811231"/>
    <lineage>
        <taxon>Bacteria</taxon>
        <taxon>Pseudomonadati</taxon>
        <taxon>Bacteroidota</taxon>
        <taxon>Cytophagia</taxon>
        <taxon>Cytophagales</taxon>
        <taxon>Cyclobacteriaceae</taxon>
        <taxon>Algoriphagus</taxon>
    </lineage>
</organism>
<dbReference type="InterPro" id="IPR011335">
    <property type="entry name" value="Restrct_endonuc-II-like"/>
</dbReference>
<accession>A0ABS3CA49</accession>
<keyword evidence="2" id="KW-0540">Nuclease</keyword>
<dbReference type="InterPro" id="IPR007569">
    <property type="entry name" value="DUF559"/>
</dbReference>
<dbReference type="Pfam" id="PF04480">
    <property type="entry name" value="DUF559"/>
    <property type="match status" value="1"/>
</dbReference>
<dbReference type="Proteomes" id="UP000664317">
    <property type="component" value="Unassembled WGS sequence"/>
</dbReference>
<dbReference type="Gene3D" id="3.40.960.10">
    <property type="entry name" value="VSR Endonuclease"/>
    <property type="match status" value="1"/>
</dbReference>
<evidence type="ECO:0000259" key="1">
    <source>
        <dbReference type="Pfam" id="PF04480"/>
    </source>
</evidence>
<keyword evidence="2" id="KW-0378">Hydrolase</keyword>
<feature type="domain" description="DUF559" evidence="1">
    <location>
        <begin position="16"/>
        <end position="122"/>
    </location>
</feature>
<dbReference type="SUPFAM" id="SSF52980">
    <property type="entry name" value="Restriction endonuclease-like"/>
    <property type="match status" value="1"/>
</dbReference>
<dbReference type="PANTHER" id="PTHR38590:SF1">
    <property type="entry name" value="BLL0828 PROTEIN"/>
    <property type="match status" value="1"/>
</dbReference>
<proteinExistence type="predicted"/>
<keyword evidence="2" id="KW-0255">Endonuclease</keyword>
<dbReference type="PANTHER" id="PTHR38590">
    <property type="entry name" value="BLL0828 PROTEIN"/>
    <property type="match status" value="1"/>
</dbReference>
<dbReference type="CDD" id="cd01038">
    <property type="entry name" value="Endonuclease_DUF559"/>
    <property type="match status" value="1"/>
</dbReference>
<keyword evidence="3" id="KW-1185">Reference proteome</keyword>
<dbReference type="GO" id="GO:0004519">
    <property type="term" value="F:endonuclease activity"/>
    <property type="evidence" value="ECO:0007669"/>
    <property type="project" value="UniProtKB-KW"/>
</dbReference>
<gene>
    <name evidence="2" type="ORF">J0A68_20860</name>
</gene>
<sequence>MTYSDNLFYGASSLTHQRARELRKVLTPAERLLWEVLKNRQLGEYKFRRQHPIYRYITDFYCHELRLVIELDGGVHDGVEQQEHDFYRDQIIQEFGIRVLRFKNEEVVDGLQKVLEKIRAVLP</sequence>
<evidence type="ECO:0000313" key="2">
    <source>
        <dbReference type="EMBL" id="MBN7813419.1"/>
    </source>
</evidence>
<dbReference type="RefSeq" id="WP_206580194.1">
    <property type="nucleotide sequence ID" value="NZ_JAFKCT010000013.1"/>
</dbReference>
<protein>
    <submittedName>
        <fullName evidence="2">Endonuclease domain-containing protein</fullName>
    </submittedName>
</protein>
<evidence type="ECO:0000313" key="3">
    <source>
        <dbReference type="Proteomes" id="UP000664317"/>
    </source>
</evidence>
<comment type="caution">
    <text evidence="2">The sequence shown here is derived from an EMBL/GenBank/DDBJ whole genome shotgun (WGS) entry which is preliminary data.</text>
</comment>
<name>A0ABS3CA49_9BACT</name>
<dbReference type="EMBL" id="JAFKCT010000013">
    <property type="protein sequence ID" value="MBN7813419.1"/>
    <property type="molecule type" value="Genomic_DNA"/>
</dbReference>